<dbReference type="InterPro" id="IPR048395">
    <property type="entry name" value="Glyco_hydro_31_C"/>
</dbReference>
<dbReference type="Gene3D" id="2.60.40.1180">
    <property type="entry name" value="Golgi alpha-mannosidase II"/>
    <property type="match status" value="2"/>
</dbReference>
<keyword evidence="4 5" id="KW-0326">Glycosidase</keyword>
<comment type="similarity">
    <text evidence="1 5">Belongs to the glycosyl hydrolase 31 family.</text>
</comment>
<dbReference type="Gene3D" id="2.60.40.1760">
    <property type="entry name" value="glycosyl hydrolase (family 31)"/>
    <property type="match status" value="1"/>
</dbReference>
<organism evidence="8 9">
    <name type="scientific">Lottia gigantea</name>
    <name type="common">Giant owl limpet</name>
    <dbReference type="NCBI Taxonomy" id="225164"/>
    <lineage>
        <taxon>Eukaryota</taxon>
        <taxon>Metazoa</taxon>
        <taxon>Spiralia</taxon>
        <taxon>Lophotrochozoa</taxon>
        <taxon>Mollusca</taxon>
        <taxon>Gastropoda</taxon>
        <taxon>Patellogastropoda</taxon>
        <taxon>Lottioidea</taxon>
        <taxon>Lottiidae</taxon>
        <taxon>Lottia</taxon>
    </lineage>
</organism>
<dbReference type="PANTHER" id="PTHR22762">
    <property type="entry name" value="ALPHA-GLUCOSIDASE"/>
    <property type="match status" value="1"/>
</dbReference>
<dbReference type="Proteomes" id="UP000030746">
    <property type="component" value="Unassembled WGS sequence"/>
</dbReference>
<dbReference type="Gene3D" id="3.20.20.80">
    <property type="entry name" value="Glycosidases"/>
    <property type="match status" value="1"/>
</dbReference>
<dbReference type="FunFam" id="2.60.40.1180:FF:000001">
    <property type="entry name" value="Maltase-glucoamylase, intestinal"/>
    <property type="match status" value="1"/>
</dbReference>
<protein>
    <submittedName>
        <fullName evidence="8">Uncharacterized protein</fullName>
    </submittedName>
</protein>
<evidence type="ECO:0000259" key="7">
    <source>
        <dbReference type="Pfam" id="PF21365"/>
    </source>
</evidence>
<evidence type="ECO:0000256" key="1">
    <source>
        <dbReference type="ARBA" id="ARBA00007806"/>
    </source>
</evidence>
<evidence type="ECO:0000259" key="6">
    <source>
        <dbReference type="Pfam" id="PF01055"/>
    </source>
</evidence>
<dbReference type="KEGG" id="lgi:LOTGIDRAFT_114214"/>
<dbReference type="OrthoDB" id="1334205at2759"/>
<keyword evidence="9" id="KW-1185">Reference proteome</keyword>
<dbReference type="InterPro" id="IPR000322">
    <property type="entry name" value="Glyco_hydro_31_TIM"/>
</dbReference>
<keyword evidence="3" id="KW-0325">Glycoprotein</keyword>
<dbReference type="Pfam" id="PF01055">
    <property type="entry name" value="Glyco_hydro_31_2nd"/>
    <property type="match status" value="1"/>
</dbReference>
<dbReference type="HOGENOM" id="CLU_000631_11_2_1"/>
<dbReference type="EMBL" id="KB201205">
    <property type="protein sequence ID" value="ESO98985.1"/>
    <property type="molecule type" value="Genomic_DNA"/>
</dbReference>
<dbReference type="STRING" id="225164.V4AVF0"/>
<dbReference type="PANTHER" id="PTHR22762:SF133">
    <property type="entry name" value="P-TYPE DOMAIN-CONTAINING PROTEIN"/>
    <property type="match status" value="1"/>
</dbReference>
<dbReference type="SUPFAM" id="SSF74650">
    <property type="entry name" value="Galactose mutarotase-like"/>
    <property type="match status" value="1"/>
</dbReference>
<dbReference type="CDD" id="cd06602">
    <property type="entry name" value="GH31_MGAM_SI_GAA"/>
    <property type="match status" value="1"/>
</dbReference>
<dbReference type="AlphaFoldDB" id="V4AVF0"/>
<dbReference type="InterPro" id="IPR017853">
    <property type="entry name" value="GH"/>
</dbReference>
<dbReference type="SUPFAM" id="SSF51011">
    <property type="entry name" value="Glycosyl hydrolase domain"/>
    <property type="match status" value="1"/>
</dbReference>
<evidence type="ECO:0000256" key="3">
    <source>
        <dbReference type="ARBA" id="ARBA00023180"/>
    </source>
</evidence>
<dbReference type="CTD" id="20231063"/>
<evidence type="ECO:0000313" key="8">
    <source>
        <dbReference type="EMBL" id="ESO98985.1"/>
    </source>
</evidence>
<dbReference type="GeneID" id="20231063"/>
<dbReference type="SUPFAM" id="SSF51445">
    <property type="entry name" value="(Trans)glycosidases"/>
    <property type="match status" value="1"/>
</dbReference>
<proteinExistence type="inferred from homology"/>
<accession>V4AVF0</accession>
<feature type="domain" description="Glycosyl hydrolase family 31 C-terminal" evidence="7">
    <location>
        <begin position="674"/>
        <end position="761"/>
    </location>
</feature>
<name>V4AVF0_LOTGI</name>
<evidence type="ECO:0000256" key="2">
    <source>
        <dbReference type="ARBA" id="ARBA00022801"/>
    </source>
</evidence>
<reference evidence="8 9" key="1">
    <citation type="journal article" date="2013" name="Nature">
        <title>Insights into bilaterian evolution from three spiralian genomes.</title>
        <authorList>
            <person name="Simakov O."/>
            <person name="Marletaz F."/>
            <person name="Cho S.J."/>
            <person name="Edsinger-Gonzales E."/>
            <person name="Havlak P."/>
            <person name="Hellsten U."/>
            <person name="Kuo D.H."/>
            <person name="Larsson T."/>
            <person name="Lv J."/>
            <person name="Arendt D."/>
            <person name="Savage R."/>
            <person name="Osoegawa K."/>
            <person name="de Jong P."/>
            <person name="Grimwood J."/>
            <person name="Chapman J.A."/>
            <person name="Shapiro H."/>
            <person name="Aerts A."/>
            <person name="Otillar R.P."/>
            <person name="Terry A.Y."/>
            <person name="Boore J.L."/>
            <person name="Grigoriev I.V."/>
            <person name="Lindberg D.R."/>
            <person name="Seaver E.C."/>
            <person name="Weisblat D.A."/>
            <person name="Putnam N.H."/>
            <person name="Rokhsar D.S."/>
        </authorList>
    </citation>
    <scope>NUCLEOTIDE SEQUENCE [LARGE SCALE GENOMIC DNA]</scope>
</reference>
<feature type="domain" description="Glycoside hydrolase family 31 TIM barrel" evidence="6">
    <location>
        <begin position="307"/>
        <end position="666"/>
    </location>
</feature>
<dbReference type="OMA" id="MVGADAC"/>
<evidence type="ECO:0000313" key="9">
    <source>
        <dbReference type="Proteomes" id="UP000030746"/>
    </source>
</evidence>
<dbReference type="InterPro" id="IPR011013">
    <property type="entry name" value="Gal_mutarotase_sf_dom"/>
</dbReference>
<keyword evidence="2 5" id="KW-0378">Hydrolase</keyword>
<evidence type="ECO:0000256" key="4">
    <source>
        <dbReference type="ARBA" id="ARBA00023295"/>
    </source>
</evidence>
<gene>
    <name evidence="8" type="ORF">LOTGIDRAFT_114214</name>
</gene>
<dbReference type="RefSeq" id="XP_009050605.1">
    <property type="nucleotide sequence ID" value="XM_009052357.1"/>
</dbReference>
<dbReference type="InterPro" id="IPR013780">
    <property type="entry name" value="Glyco_hydro_b"/>
</dbReference>
<dbReference type="GO" id="GO:0005975">
    <property type="term" value="P:carbohydrate metabolic process"/>
    <property type="evidence" value="ECO:0007669"/>
    <property type="project" value="InterPro"/>
</dbReference>
<dbReference type="GO" id="GO:0004558">
    <property type="term" value="F:alpha-1,4-glucosidase activity"/>
    <property type="evidence" value="ECO:0007669"/>
    <property type="project" value="TreeGrafter"/>
</dbReference>
<sequence>MHVYQGHLAASYCTIPIFCQTSVVPEVPKRFRNLFIIHLIYNNSFCYSCIWEESHSTPVPRCIYPEQHGYIVTGEVTETWNAELEVELERINTPKIYAGEIFNRLLLTVQYQTDHRVRIKIQPKDVPRYEVPQEALDISDDFRTTEDRLYDVSIIKGPPRFAVVVKRRSDSTVVFSTDVPGLTFTDQFLQITTRLPSSNLYGFGEHNHRRFQHDMNWKTWSIFAGGGLPIEPINVYGVQPTYMNLENDGKATMVLLKNSNAMDVVLQPDPYPAVTYRVIGGILDFYIFMGPTPEEAVQQYIQAIGKPMMPPYWAQGYHLCRWGYLNITDVHNVMSRNRESGIPYEGQWVDIEYMYKLYDYTYDKKGWVDLPKLIEDLHNHHQKFIVIIVKKAKINSPGYDMYDDGVRQDIFIKNSSNKVLIGKSWPGISAFPDFTNPKTENWWYKWMSYLYHDENIKFDALWIDLNEPKNFVNGSIDGCIKNRWNNPPYIPNIVGSQYGSLNFKTICMDSQQHWGRHYDVHSLYGHSEAIQTYNALLKLHPQKRPWAITRSNFVGTGKYASKWMGDNQSKWSNLHWSIASIMEFSMFGFSLNGVDICGFQGDAEYEMCIRWHQLGAFYPFARNHNGRKRQILYRHQDPAAWDQRFIDIVKPVLMTRYRLLPYLYTLMFKAHQYGDMVMKALLFEFPTDKQTWSLDKQFLLGPALLISPVLQQNQTKVEAYFPQSRWYDYMTGEEIVPAAQFHNLYTPLHKFNLHVRGGYIIPVQRPDTTTYTSRKNSMDLLIALDEHNVANGELFLDDGEGLSEVVTQSFSVLIFQQTVSLRLKPRVHNYEEAKNLKISTIEIYGLNKLPQKVTINGRELDDNYIRQSGQV</sequence>
<dbReference type="Pfam" id="PF21365">
    <property type="entry name" value="Glyco_hydro_31_3rd"/>
    <property type="match status" value="1"/>
</dbReference>
<evidence type="ECO:0000256" key="5">
    <source>
        <dbReference type="RuleBase" id="RU361185"/>
    </source>
</evidence>
<dbReference type="GO" id="GO:0030246">
    <property type="term" value="F:carbohydrate binding"/>
    <property type="evidence" value="ECO:0007669"/>
    <property type="project" value="InterPro"/>
</dbReference>
<dbReference type="CDD" id="cd14752">
    <property type="entry name" value="GH31_N"/>
    <property type="match status" value="1"/>
</dbReference>